<organism evidence="2 3">
    <name type="scientific">Paraburkholderia bannensis</name>
    <dbReference type="NCBI Taxonomy" id="765414"/>
    <lineage>
        <taxon>Bacteria</taxon>
        <taxon>Pseudomonadati</taxon>
        <taxon>Pseudomonadota</taxon>
        <taxon>Betaproteobacteria</taxon>
        <taxon>Burkholderiales</taxon>
        <taxon>Burkholderiaceae</taxon>
        <taxon>Paraburkholderia</taxon>
    </lineage>
</organism>
<sequence length="350" mass="37972">MRSTVFRATAAALLASALYALFVDSAQASRAHASNGRPVDAIASARMPVDTPQGHADFALDLSADWNTPQPQIVRAVIVLHGRLRNADDYFRTAQRAREAAGGDPASTLLIAPQFLSTDDARVFHSPPDLLSWHANAWMGGAQAKTGAPIGAYAVLDVIAHRLADKQRFPNLKTIVFAGHSGGAQVLQRYALASDAPDELARAGIDVRFVVASPSSYAYFDAQRPVAFDAASCPGFDNWKYGLQARPAFLRERSPEQLEARYAQRHILYLVGGEDHDPNSASLDKSCAAMAQGPQRLARAESFFDYLQRRNPGALNQRFHVVPGVGHNEARMLTSHCALNMMFDVGSCDD</sequence>
<dbReference type="InterPro" id="IPR029058">
    <property type="entry name" value="AB_hydrolase_fold"/>
</dbReference>
<evidence type="ECO:0000313" key="3">
    <source>
        <dbReference type="Proteomes" id="UP000571554"/>
    </source>
</evidence>
<dbReference type="Proteomes" id="UP000571554">
    <property type="component" value="Unassembled WGS sequence"/>
</dbReference>
<proteinExistence type="predicted"/>
<dbReference type="PANTHER" id="PTHR35560:SF3">
    <property type="entry name" value="PEPTIDASE S9 PROLYL OLIGOPEPTIDASE CATALYTIC DOMAIN-CONTAINING PROTEIN"/>
    <property type="match status" value="1"/>
</dbReference>
<accession>A0A7W9TY61</accession>
<evidence type="ECO:0000256" key="1">
    <source>
        <dbReference type="SAM" id="SignalP"/>
    </source>
</evidence>
<dbReference type="Gene3D" id="3.40.50.1820">
    <property type="entry name" value="alpha/beta hydrolase"/>
    <property type="match status" value="1"/>
</dbReference>
<dbReference type="AlphaFoldDB" id="A0A7W9TY61"/>
<dbReference type="SUPFAM" id="SSF53474">
    <property type="entry name" value="alpha/beta-Hydrolases"/>
    <property type="match status" value="1"/>
</dbReference>
<dbReference type="RefSeq" id="WP_260175248.1">
    <property type="nucleotide sequence ID" value="NZ_JACHBW010000009.1"/>
</dbReference>
<reference evidence="2 3" key="1">
    <citation type="submission" date="2020-08" db="EMBL/GenBank/DDBJ databases">
        <title>Above-ground endophytic microbial communities from plants in different locations in the United States.</title>
        <authorList>
            <person name="Frank C."/>
        </authorList>
    </citation>
    <scope>NUCLEOTIDE SEQUENCE [LARGE SCALE GENOMIC DNA]</scope>
    <source>
        <strain evidence="2 3">WP4_2_2</strain>
    </source>
</reference>
<protein>
    <recommendedName>
        <fullName evidence="4">Alpha/beta hydrolase</fullName>
    </recommendedName>
</protein>
<name>A0A7W9TY61_9BURK</name>
<evidence type="ECO:0000313" key="2">
    <source>
        <dbReference type="EMBL" id="MBB6103519.1"/>
    </source>
</evidence>
<dbReference type="PANTHER" id="PTHR35560">
    <property type="entry name" value="BLL0132 PROTEIN"/>
    <property type="match status" value="1"/>
</dbReference>
<feature type="chain" id="PRO_5031062807" description="Alpha/beta hydrolase" evidence="1">
    <location>
        <begin position="29"/>
        <end position="350"/>
    </location>
</feature>
<keyword evidence="1" id="KW-0732">Signal</keyword>
<gene>
    <name evidence="2" type="ORF">F4827_003374</name>
</gene>
<feature type="signal peptide" evidence="1">
    <location>
        <begin position="1"/>
        <end position="28"/>
    </location>
</feature>
<evidence type="ECO:0008006" key="4">
    <source>
        <dbReference type="Google" id="ProtNLM"/>
    </source>
</evidence>
<comment type="caution">
    <text evidence="2">The sequence shown here is derived from an EMBL/GenBank/DDBJ whole genome shotgun (WGS) entry which is preliminary data.</text>
</comment>
<keyword evidence="3" id="KW-1185">Reference proteome</keyword>
<dbReference type="EMBL" id="JACHBW010000009">
    <property type="protein sequence ID" value="MBB6103519.1"/>
    <property type="molecule type" value="Genomic_DNA"/>
</dbReference>